<dbReference type="Gene3D" id="2.60.34.10">
    <property type="entry name" value="Substrate Binding Domain Of DNAk, Chain A, domain 1"/>
    <property type="match status" value="1"/>
</dbReference>
<dbReference type="RefSeq" id="XP_037221054.1">
    <property type="nucleotide sequence ID" value="XM_037363133.1"/>
</dbReference>
<dbReference type="PANTHER" id="PTHR19375">
    <property type="entry name" value="HEAT SHOCK PROTEIN 70KDA"/>
    <property type="match status" value="1"/>
</dbReference>
<gene>
    <name evidence="3" type="ORF">MIND_00639700</name>
</gene>
<dbReference type="Gene3D" id="1.20.1270.10">
    <property type="match status" value="1"/>
</dbReference>
<dbReference type="GO" id="GO:0140662">
    <property type="term" value="F:ATP-dependent protein folding chaperone"/>
    <property type="evidence" value="ECO:0007669"/>
    <property type="project" value="InterPro"/>
</dbReference>
<comment type="caution">
    <text evidence="3">The sequence shown here is derived from an EMBL/GenBank/DDBJ whole genome shotgun (WGS) entry which is preliminary data.</text>
</comment>
<sequence length="145" mass="15967">MITDIETLSGIVAKLITHNTTIPIKKSHVFSTAADGQTAIEVKIYQGERELADNKLLGNFNLVGIPPAPKGVPQIEITFNIDAGTPHNLIEMSNQAFSFCADTEKSIDELKDQLDTAIKTKMDKTQVASLGLFRTLLKSLREEQR</sequence>
<dbReference type="SUPFAM" id="SSF100920">
    <property type="entry name" value="Heat shock protein 70kD (HSP70), peptide-binding domain"/>
    <property type="match status" value="1"/>
</dbReference>
<dbReference type="Proteomes" id="UP000636479">
    <property type="component" value="Unassembled WGS sequence"/>
</dbReference>
<name>A0A8H6W3Z3_9AGAR</name>
<accession>A0A8H6W3Z3</accession>
<evidence type="ECO:0000256" key="2">
    <source>
        <dbReference type="ARBA" id="ARBA00022840"/>
    </source>
</evidence>
<keyword evidence="3" id="KW-0346">Stress response</keyword>
<proteinExistence type="predicted"/>
<keyword evidence="4" id="KW-1185">Reference proteome</keyword>
<reference evidence="3" key="1">
    <citation type="submission" date="2020-05" db="EMBL/GenBank/DDBJ databases">
        <title>Mycena genomes resolve the evolution of fungal bioluminescence.</title>
        <authorList>
            <person name="Tsai I.J."/>
        </authorList>
    </citation>
    <scope>NUCLEOTIDE SEQUENCE</scope>
    <source>
        <strain evidence="3">171206Taipei</strain>
    </source>
</reference>
<dbReference type="GO" id="GO:0005524">
    <property type="term" value="F:ATP binding"/>
    <property type="evidence" value="ECO:0007669"/>
    <property type="project" value="UniProtKB-KW"/>
</dbReference>
<dbReference type="AlphaFoldDB" id="A0A8H6W3Z3"/>
<evidence type="ECO:0000313" key="4">
    <source>
        <dbReference type="Proteomes" id="UP000636479"/>
    </source>
</evidence>
<keyword evidence="1" id="KW-0547">Nucleotide-binding</keyword>
<protein>
    <submittedName>
        <fullName evidence="3">Heat shock protein 70</fullName>
    </submittedName>
</protein>
<dbReference type="GeneID" id="59345649"/>
<dbReference type="OrthoDB" id="3037214at2759"/>
<keyword evidence="2" id="KW-0067">ATP-binding</keyword>
<evidence type="ECO:0000256" key="1">
    <source>
        <dbReference type="ARBA" id="ARBA00022741"/>
    </source>
</evidence>
<dbReference type="Pfam" id="PF00012">
    <property type="entry name" value="HSP70"/>
    <property type="match status" value="1"/>
</dbReference>
<organism evidence="3 4">
    <name type="scientific">Mycena indigotica</name>
    <dbReference type="NCBI Taxonomy" id="2126181"/>
    <lineage>
        <taxon>Eukaryota</taxon>
        <taxon>Fungi</taxon>
        <taxon>Dikarya</taxon>
        <taxon>Basidiomycota</taxon>
        <taxon>Agaricomycotina</taxon>
        <taxon>Agaricomycetes</taxon>
        <taxon>Agaricomycetidae</taxon>
        <taxon>Agaricales</taxon>
        <taxon>Marasmiineae</taxon>
        <taxon>Mycenaceae</taxon>
        <taxon>Mycena</taxon>
    </lineage>
</organism>
<dbReference type="EMBL" id="JACAZF010000005">
    <property type="protein sequence ID" value="KAF7304082.1"/>
    <property type="molecule type" value="Genomic_DNA"/>
</dbReference>
<evidence type="ECO:0000313" key="3">
    <source>
        <dbReference type="EMBL" id="KAF7304082.1"/>
    </source>
</evidence>
<dbReference type="InterPro" id="IPR013126">
    <property type="entry name" value="Hsp_70_fam"/>
</dbReference>
<dbReference type="InterPro" id="IPR029047">
    <property type="entry name" value="HSP70_peptide-bd_sf"/>
</dbReference>
<dbReference type="InterPro" id="IPR029048">
    <property type="entry name" value="HSP70_C_sf"/>
</dbReference>